<dbReference type="STRING" id="578462.A0A0L0S3Y0"/>
<comment type="similarity">
    <text evidence="1">Belongs to the 1-acyl-sn-glycerol-3-phosphate acyltransferase family.</text>
</comment>
<dbReference type="SMART" id="SM00563">
    <property type="entry name" value="PlsC"/>
    <property type="match status" value="1"/>
</dbReference>
<dbReference type="InterPro" id="IPR002123">
    <property type="entry name" value="Plipid/glycerol_acylTrfase"/>
</dbReference>
<keyword evidence="2" id="KW-0808">Transferase</keyword>
<dbReference type="SUPFAM" id="SSF69593">
    <property type="entry name" value="Glycerol-3-phosphate (1)-acyltransferase"/>
    <property type="match status" value="1"/>
</dbReference>
<evidence type="ECO:0000313" key="6">
    <source>
        <dbReference type="EMBL" id="KNE57258.1"/>
    </source>
</evidence>
<reference evidence="7" key="2">
    <citation type="submission" date="2009-11" db="EMBL/GenBank/DDBJ databases">
        <title>The Genome Sequence of Allomyces macrogynus strain ATCC 38327.</title>
        <authorList>
            <consortium name="The Broad Institute Genome Sequencing Platform"/>
            <person name="Russ C."/>
            <person name="Cuomo C."/>
            <person name="Shea T."/>
            <person name="Young S.K."/>
            <person name="Zeng Q."/>
            <person name="Koehrsen M."/>
            <person name="Haas B."/>
            <person name="Borodovsky M."/>
            <person name="Guigo R."/>
            <person name="Alvarado L."/>
            <person name="Berlin A."/>
            <person name="Borenstein D."/>
            <person name="Chen Z."/>
            <person name="Engels R."/>
            <person name="Freedman E."/>
            <person name="Gellesch M."/>
            <person name="Goldberg J."/>
            <person name="Griggs A."/>
            <person name="Gujja S."/>
            <person name="Heiman D."/>
            <person name="Hepburn T."/>
            <person name="Howarth C."/>
            <person name="Jen D."/>
            <person name="Larson L."/>
            <person name="Lewis B."/>
            <person name="Mehta T."/>
            <person name="Park D."/>
            <person name="Pearson M."/>
            <person name="Roberts A."/>
            <person name="Saif S."/>
            <person name="Shenoy N."/>
            <person name="Sisk P."/>
            <person name="Stolte C."/>
            <person name="Sykes S."/>
            <person name="Walk T."/>
            <person name="White J."/>
            <person name="Yandava C."/>
            <person name="Burger G."/>
            <person name="Gray M.W."/>
            <person name="Holland P.W.H."/>
            <person name="King N."/>
            <person name="Lang F.B.F."/>
            <person name="Roger A.J."/>
            <person name="Ruiz-Trillo I."/>
            <person name="Lander E."/>
            <person name="Nusbaum C."/>
        </authorList>
    </citation>
    <scope>NUCLEOTIDE SEQUENCE [LARGE SCALE GENOMIC DNA]</scope>
    <source>
        <strain evidence="7">ATCC 38327</strain>
    </source>
</reference>
<evidence type="ECO:0000256" key="4">
    <source>
        <dbReference type="SAM" id="MobiDB-lite"/>
    </source>
</evidence>
<dbReference type="OrthoDB" id="189226at2759"/>
<evidence type="ECO:0000256" key="2">
    <source>
        <dbReference type="ARBA" id="ARBA00022679"/>
    </source>
</evidence>
<dbReference type="eggNOG" id="KOG1505">
    <property type="taxonomic scope" value="Eukaryota"/>
</dbReference>
<keyword evidence="3" id="KW-0012">Acyltransferase</keyword>
<dbReference type="Proteomes" id="UP000054350">
    <property type="component" value="Unassembled WGS sequence"/>
</dbReference>
<keyword evidence="7" id="KW-1185">Reference proteome</keyword>
<dbReference type="PANTHER" id="PTHR10983:SF16">
    <property type="entry name" value="LYSOCARDIOLIPIN ACYLTRANSFERASE 1"/>
    <property type="match status" value="1"/>
</dbReference>
<organism evidence="6 7">
    <name type="scientific">Allomyces macrogynus (strain ATCC 38327)</name>
    <name type="common">Allomyces javanicus var. macrogynus</name>
    <dbReference type="NCBI Taxonomy" id="578462"/>
    <lineage>
        <taxon>Eukaryota</taxon>
        <taxon>Fungi</taxon>
        <taxon>Fungi incertae sedis</taxon>
        <taxon>Blastocladiomycota</taxon>
        <taxon>Blastocladiomycetes</taxon>
        <taxon>Blastocladiales</taxon>
        <taxon>Blastocladiaceae</taxon>
        <taxon>Allomyces</taxon>
    </lineage>
</organism>
<dbReference type="GO" id="GO:0016746">
    <property type="term" value="F:acyltransferase activity"/>
    <property type="evidence" value="ECO:0007669"/>
    <property type="project" value="UniProtKB-KW"/>
</dbReference>
<dbReference type="GO" id="GO:0012505">
    <property type="term" value="C:endomembrane system"/>
    <property type="evidence" value="ECO:0007669"/>
    <property type="project" value="TreeGrafter"/>
</dbReference>
<gene>
    <name evidence="6" type="ORF">AMAG_02991</name>
</gene>
<dbReference type="Pfam" id="PF01553">
    <property type="entry name" value="Acyltransferase"/>
    <property type="match status" value="1"/>
</dbReference>
<dbReference type="AlphaFoldDB" id="A0A0L0S3Y0"/>
<feature type="compositionally biased region" description="Low complexity" evidence="4">
    <location>
        <begin position="94"/>
        <end position="110"/>
    </location>
</feature>
<reference evidence="6 7" key="1">
    <citation type="submission" date="2009-11" db="EMBL/GenBank/DDBJ databases">
        <title>Annotation of Allomyces macrogynus ATCC 38327.</title>
        <authorList>
            <consortium name="The Broad Institute Genome Sequencing Platform"/>
            <person name="Russ C."/>
            <person name="Cuomo C."/>
            <person name="Burger G."/>
            <person name="Gray M.W."/>
            <person name="Holland P.W.H."/>
            <person name="King N."/>
            <person name="Lang F.B.F."/>
            <person name="Roger A.J."/>
            <person name="Ruiz-Trillo I."/>
            <person name="Young S.K."/>
            <person name="Zeng Q."/>
            <person name="Gargeya S."/>
            <person name="Fitzgerald M."/>
            <person name="Haas B."/>
            <person name="Abouelleil A."/>
            <person name="Alvarado L."/>
            <person name="Arachchi H.M."/>
            <person name="Berlin A."/>
            <person name="Chapman S.B."/>
            <person name="Gearin G."/>
            <person name="Goldberg J."/>
            <person name="Griggs A."/>
            <person name="Gujja S."/>
            <person name="Hansen M."/>
            <person name="Heiman D."/>
            <person name="Howarth C."/>
            <person name="Larimer J."/>
            <person name="Lui A."/>
            <person name="MacDonald P.J.P."/>
            <person name="McCowen C."/>
            <person name="Montmayeur A."/>
            <person name="Murphy C."/>
            <person name="Neiman D."/>
            <person name="Pearson M."/>
            <person name="Priest M."/>
            <person name="Roberts A."/>
            <person name="Saif S."/>
            <person name="Shea T."/>
            <person name="Sisk P."/>
            <person name="Stolte C."/>
            <person name="Sykes S."/>
            <person name="Wortman J."/>
            <person name="Nusbaum C."/>
            <person name="Birren B."/>
        </authorList>
    </citation>
    <scope>NUCLEOTIDE SEQUENCE [LARGE SCALE GENOMIC DNA]</scope>
    <source>
        <strain evidence="6 7">ATCC 38327</strain>
    </source>
</reference>
<proteinExistence type="inferred from homology"/>
<evidence type="ECO:0000256" key="1">
    <source>
        <dbReference type="ARBA" id="ARBA00008655"/>
    </source>
</evidence>
<accession>A0A0L0S3Y0</accession>
<dbReference type="VEuPathDB" id="FungiDB:AMAG_02991"/>
<dbReference type="PANTHER" id="PTHR10983">
    <property type="entry name" value="1-ACYLGLYCEROL-3-PHOSPHATE ACYLTRANSFERASE-RELATED"/>
    <property type="match status" value="1"/>
</dbReference>
<dbReference type="EMBL" id="GG745331">
    <property type="protein sequence ID" value="KNE57258.1"/>
    <property type="molecule type" value="Genomic_DNA"/>
</dbReference>
<evidence type="ECO:0000259" key="5">
    <source>
        <dbReference type="SMART" id="SM00563"/>
    </source>
</evidence>
<feature type="compositionally biased region" description="Low complexity" evidence="4">
    <location>
        <begin position="71"/>
        <end position="83"/>
    </location>
</feature>
<dbReference type="CDD" id="cd07990">
    <property type="entry name" value="LPLAT_LCLAT1-like"/>
    <property type="match status" value="1"/>
</dbReference>
<protein>
    <recommendedName>
        <fullName evidence="5">Phospholipid/glycerol acyltransferase domain-containing protein</fullName>
    </recommendedName>
</protein>
<sequence>MTAMDQCPAGVCSPADMDAWPYATAATITTPTSPVSSAGTATPLMEGTVSLLPLPHLDAAIAGGVPGVKLPAADRPAEAPAAETTHEQRHLDPAHAPSPSASSRRTSPVPESAALVPASADAIAAVNPTTRLSSRREGGVLSYLSRLVRRIASLGRIGFYTGAFGGLLAALNVMQASGLLLYRAWHRPTVAAINSKALAACWGYIQHMMESRNRAPVTFSGDVLEIPYNTQRVMPWNQTPDHPEPPSAYVIANHVFFCDFTLEHTVAVRRNMLGHCRYFAKESHGYWPLFGWLIRMAGFVLLKRDWDLDQRYILSRVQEWQRERQPIWMVAYPEGTRMTAEKFRKAQQFSRDRGLPVFQHLLCPRTKGFVAIMKMLRTPDSHFKYLLDFTVAARHLPTGGFNTVFPTGFDLLGRRRLDRIWQFHVHVDKFDLCGLPDDEAGLEQWLMDRWVAKDQRLAKWYAQWPTVENGGAYEIPYDTPAEVLRTMTTPVPPAQIEEVE</sequence>
<evidence type="ECO:0000313" key="7">
    <source>
        <dbReference type="Proteomes" id="UP000054350"/>
    </source>
</evidence>
<dbReference type="InterPro" id="IPR032098">
    <property type="entry name" value="Acyltransf_C"/>
</dbReference>
<evidence type="ECO:0000256" key="3">
    <source>
        <dbReference type="ARBA" id="ARBA00023315"/>
    </source>
</evidence>
<name>A0A0L0S3Y0_ALLM3</name>
<feature type="compositionally biased region" description="Basic and acidic residues" evidence="4">
    <location>
        <begin position="84"/>
        <end position="93"/>
    </location>
</feature>
<feature type="region of interest" description="Disordered" evidence="4">
    <location>
        <begin position="71"/>
        <end position="112"/>
    </location>
</feature>
<dbReference type="Pfam" id="PF16076">
    <property type="entry name" value="Acyltransf_C"/>
    <property type="match status" value="1"/>
</dbReference>
<feature type="domain" description="Phospholipid/glycerol acyltransferase" evidence="5">
    <location>
        <begin position="248"/>
        <end position="370"/>
    </location>
</feature>